<evidence type="ECO:0000256" key="4">
    <source>
        <dbReference type="ARBA" id="ARBA00022840"/>
    </source>
</evidence>
<dbReference type="GO" id="GO:0005737">
    <property type="term" value="C:cytoplasm"/>
    <property type="evidence" value="ECO:0007669"/>
    <property type="project" value="TreeGrafter"/>
</dbReference>
<keyword evidence="4" id="KW-0067">ATP-binding</keyword>
<evidence type="ECO:0000256" key="2">
    <source>
        <dbReference type="ARBA" id="ARBA00022741"/>
    </source>
</evidence>
<sequence>MPVQSRLDGHIREDARAAKLLEKARDDANKTREGGYCSASVRAKIRNEFAARNPGLVPHKWQVDIGEALELGIDCSLLAGKGAGKTMPFVMPLFTHPDKIVIIISPLNALEEDQAKRFQAMGISAAAINGDTCNDKIHKEIEALKHNVIITSPNMCLQHDRFRQLLCNPKFAGKIAAFVIDEAHCITQWGGSFRPEYALLGTLRAFVPVHVPFLVASATLPPPVLAQVRQSMHIRADNSFHVNLGVDRPNIAWICRKMQGAKSDLEALHFLTSHDPDDPDFILTQTMVFFDDIPLSLDALAHLRAKLPPSRRGEIAAYSSLRTTHAKLRVMEDFRRGKIKILLTTEAAGMGCDMPYIEQVVQFMVPSSLSIWMQRAGRAGRTFTIFARAILLVQPSVFKRKGVPIPETEGTVYRKDVEEGLRAWIETEDCRRDIADEYFDAGVGRKGQSLLNHGRPC</sequence>
<gene>
    <name evidence="10" type="ORF">DFH08DRAFT_787982</name>
</gene>
<name>A0AAD6ZIS6_9AGAR</name>
<dbReference type="GO" id="GO:0000724">
    <property type="term" value="P:double-strand break repair via homologous recombination"/>
    <property type="evidence" value="ECO:0007669"/>
    <property type="project" value="TreeGrafter"/>
</dbReference>
<dbReference type="SUPFAM" id="SSF52540">
    <property type="entry name" value="P-loop containing nucleoside triphosphate hydrolases"/>
    <property type="match status" value="1"/>
</dbReference>
<dbReference type="Pfam" id="PF00270">
    <property type="entry name" value="DEAD"/>
    <property type="match status" value="1"/>
</dbReference>
<comment type="similarity">
    <text evidence="1">Belongs to the helicase family. RecQ subfamily.</text>
</comment>
<evidence type="ECO:0000256" key="1">
    <source>
        <dbReference type="ARBA" id="ARBA00005446"/>
    </source>
</evidence>
<dbReference type="GO" id="GO:0003677">
    <property type="term" value="F:DNA binding"/>
    <property type="evidence" value="ECO:0007669"/>
    <property type="project" value="UniProtKB-KW"/>
</dbReference>
<keyword evidence="11" id="KW-1185">Reference proteome</keyword>
<dbReference type="Pfam" id="PF00271">
    <property type="entry name" value="Helicase_C"/>
    <property type="match status" value="1"/>
</dbReference>
<evidence type="ECO:0000313" key="11">
    <source>
        <dbReference type="Proteomes" id="UP001218218"/>
    </source>
</evidence>
<dbReference type="GO" id="GO:0043138">
    <property type="term" value="F:3'-5' DNA helicase activity"/>
    <property type="evidence" value="ECO:0007669"/>
    <property type="project" value="UniProtKB-EC"/>
</dbReference>
<accession>A0AAD6ZIS6</accession>
<dbReference type="PROSITE" id="PS51194">
    <property type="entry name" value="HELICASE_CTER"/>
    <property type="match status" value="1"/>
</dbReference>
<dbReference type="SMART" id="SM00487">
    <property type="entry name" value="DEXDc"/>
    <property type="match status" value="1"/>
</dbReference>
<dbReference type="PROSITE" id="PS00690">
    <property type="entry name" value="DEAH_ATP_HELICASE"/>
    <property type="match status" value="1"/>
</dbReference>
<keyword evidence="5" id="KW-0238">DNA-binding</keyword>
<dbReference type="AlphaFoldDB" id="A0AAD6ZIS6"/>
<dbReference type="PANTHER" id="PTHR13710">
    <property type="entry name" value="DNA HELICASE RECQ FAMILY MEMBER"/>
    <property type="match status" value="1"/>
</dbReference>
<evidence type="ECO:0000256" key="6">
    <source>
        <dbReference type="ARBA" id="ARBA00034617"/>
    </source>
</evidence>
<dbReference type="SMART" id="SM00490">
    <property type="entry name" value="HELICc"/>
    <property type="match status" value="1"/>
</dbReference>
<evidence type="ECO:0000259" key="8">
    <source>
        <dbReference type="PROSITE" id="PS51192"/>
    </source>
</evidence>
<dbReference type="InterPro" id="IPR001650">
    <property type="entry name" value="Helicase_C-like"/>
</dbReference>
<dbReference type="GO" id="GO:0009378">
    <property type="term" value="F:four-way junction helicase activity"/>
    <property type="evidence" value="ECO:0007669"/>
    <property type="project" value="TreeGrafter"/>
</dbReference>
<comment type="caution">
    <text evidence="10">The sequence shown here is derived from an EMBL/GenBank/DDBJ whole genome shotgun (WGS) entry which is preliminary data.</text>
</comment>
<comment type="catalytic activity">
    <reaction evidence="6">
        <text>Couples ATP hydrolysis with the unwinding of duplex DNA by translocating in the 3'-5' direction.</text>
        <dbReference type="EC" id="5.6.2.4"/>
    </reaction>
</comment>
<dbReference type="EMBL" id="JARIHO010000047">
    <property type="protein sequence ID" value="KAJ7323319.1"/>
    <property type="molecule type" value="Genomic_DNA"/>
</dbReference>
<protein>
    <recommendedName>
        <fullName evidence="7">DNA 3'-5' helicase</fullName>
        <ecNumber evidence="7">5.6.2.4</ecNumber>
    </recommendedName>
</protein>
<dbReference type="InterPro" id="IPR014001">
    <property type="entry name" value="Helicase_ATP-bd"/>
</dbReference>
<dbReference type="InterPro" id="IPR011545">
    <property type="entry name" value="DEAD/DEAH_box_helicase_dom"/>
</dbReference>
<organism evidence="10 11">
    <name type="scientific">Mycena albidolilacea</name>
    <dbReference type="NCBI Taxonomy" id="1033008"/>
    <lineage>
        <taxon>Eukaryota</taxon>
        <taxon>Fungi</taxon>
        <taxon>Dikarya</taxon>
        <taxon>Basidiomycota</taxon>
        <taxon>Agaricomycotina</taxon>
        <taxon>Agaricomycetes</taxon>
        <taxon>Agaricomycetidae</taxon>
        <taxon>Agaricales</taxon>
        <taxon>Marasmiineae</taxon>
        <taxon>Mycenaceae</taxon>
        <taxon>Mycena</taxon>
    </lineage>
</organism>
<feature type="domain" description="Helicase C-terminal" evidence="9">
    <location>
        <begin position="277"/>
        <end position="438"/>
    </location>
</feature>
<dbReference type="InterPro" id="IPR027417">
    <property type="entry name" value="P-loop_NTPase"/>
</dbReference>
<dbReference type="GO" id="GO:0005524">
    <property type="term" value="F:ATP binding"/>
    <property type="evidence" value="ECO:0007669"/>
    <property type="project" value="UniProtKB-KW"/>
</dbReference>
<evidence type="ECO:0000256" key="5">
    <source>
        <dbReference type="ARBA" id="ARBA00023125"/>
    </source>
</evidence>
<feature type="domain" description="Helicase ATP-binding" evidence="8">
    <location>
        <begin position="66"/>
        <end position="238"/>
    </location>
</feature>
<dbReference type="Proteomes" id="UP001218218">
    <property type="component" value="Unassembled WGS sequence"/>
</dbReference>
<dbReference type="Gene3D" id="3.40.50.300">
    <property type="entry name" value="P-loop containing nucleotide triphosphate hydrolases"/>
    <property type="match status" value="2"/>
</dbReference>
<dbReference type="GO" id="GO:0016787">
    <property type="term" value="F:hydrolase activity"/>
    <property type="evidence" value="ECO:0007669"/>
    <property type="project" value="UniProtKB-KW"/>
</dbReference>
<dbReference type="EC" id="5.6.2.4" evidence="7"/>
<evidence type="ECO:0000259" key="9">
    <source>
        <dbReference type="PROSITE" id="PS51194"/>
    </source>
</evidence>
<dbReference type="InterPro" id="IPR002464">
    <property type="entry name" value="DNA/RNA_helicase_DEAH_CS"/>
</dbReference>
<keyword evidence="2" id="KW-0547">Nucleotide-binding</keyword>
<evidence type="ECO:0000313" key="10">
    <source>
        <dbReference type="EMBL" id="KAJ7323319.1"/>
    </source>
</evidence>
<dbReference type="PROSITE" id="PS51192">
    <property type="entry name" value="HELICASE_ATP_BIND_1"/>
    <property type="match status" value="1"/>
</dbReference>
<reference evidence="10" key="1">
    <citation type="submission" date="2023-03" db="EMBL/GenBank/DDBJ databases">
        <title>Massive genome expansion in bonnet fungi (Mycena s.s.) driven by repeated elements and novel gene families across ecological guilds.</title>
        <authorList>
            <consortium name="Lawrence Berkeley National Laboratory"/>
            <person name="Harder C.B."/>
            <person name="Miyauchi S."/>
            <person name="Viragh M."/>
            <person name="Kuo A."/>
            <person name="Thoen E."/>
            <person name="Andreopoulos B."/>
            <person name="Lu D."/>
            <person name="Skrede I."/>
            <person name="Drula E."/>
            <person name="Henrissat B."/>
            <person name="Morin E."/>
            <person name="Kohler A."/>
            <person name="Barry K."/>
            <person name="LaButti K."/>
            <person name="Morin E."/>
            <person name="Salamov A."/>
            <person name="Lipzen A."/>
            <person name="Mereny Z."/>
            <person name="Hegedus B."/>
            <person name="Baldrian P."/>
            <person name="Stursova M."/>
            <person name="Weitz H."/>
            <person name="Taylor A."/>
            <person name="Grigoriev I.V."/>
            <person name="Nagy L.G."/>
            <person name="Martin F."/>
            <person name="Kauserud H."/>
        </authorList>
    </citation>
    <scope>NUCLEOTIDE SEQUENCE</scope>
    <source>
        <strain evidence="10">CBHHK002</strain>
    </source>
</reference>
<dbReference type="GO" id="GO:0005694">
    <property type="term" value="C:chromosome"/>
    <property type="evidence" value="ECO:0007669"/>
    <property type="project" value="TreeGrafter"/>
</dbReference>
<evidence type="ECO:0000256" key="3">
    <source>
        <dbReference type="ARBA" id="ARBA00022801"/>
    </source>
</evidence>
<proteinExistence type="inferred from homology"/>
<dbReference type="PANTHER" id="PTHR13710:SF154">
    <property type="entry name" value="RECQ HELICASE, PUTATIVE (AFU_ORTHOLOGUE AFUA_6G14720)-RELATED"/>
    <property type="match status" value="1"/>
</dbReference>
<evidence type="ECO:0000256" key="7">
    <source>
        <dbReference type="ARBA" id="ARBA00034808"/>
    </source>
</evidence>
<keyword evidence="3 10" id="KW-0378">Hydrolase</keyword>